<dbReference type="EMBL" id="DACRBY010000005">
    <property type="protein sequence ID" value="HAS8539210.1"/>
    <property type="molecule type" value="Genomic_DNA"/>
</dbReference>
<dbReference type="InterPro" id="IPR001433">
    <property type="entry name" value="OxRdtase_FAD/NAD-bd"/>
</dbReference>
<dbReference type="InterPro" id="IPR017927">
    <property type="entry name" value="FAD-bd_FR_type"/>
</dbReference>
<reference evidence="13 14" key="1">
    <citation type="submission" date="2017-12" db="EMBL/GenBank/DDBJ databases">
        <title>FDA dAtabase for Regulatory Grade micrObial Sequences (FDA-ARGOS): Supporting development and validation of Infectious Disease Dx tests.</title>
        <authorList>
            <person name="Hoffmann M."/>
            <person name="Allard M."/>
            <person name="Evans P."/>
            <person name="Brown E."/>
            <person name="Tallon L.J."/>
            <person name="Sadzewicz L."/>
            <person name="Sengamalay N."/>
            <person name="Ott S."/>
            <person name="Godinez A."/>
            <person name="Nagaraj S."/>
            <person name="Vavikolanu K."/>
            <person name="Aluvathingal J."/>
            <person name="Nadendla S."/>
            <person name="Hobson J."/>
            <person name="Sichtig H."/>
        </authorList>
    </citation>
    <scope>NUCLEOTIDE SEQUENCE [LARGE SCALE GENOMIC DNA]</scope>
    <source>
        <strain evidence="14">ATCC 29307</strain>
        <strain evidence="13">FDAARGOS_118</strain>
    </source>
</reference>
<dbReference type="PANTHER" id="PTHR47878">
    <property type="entry name" value="OXIDOREDUCTASE FAD/NAD(P)-BINDING DOMAIN PROTEIN"/>
    <property type="match status" value="1"/>
</dbReference>
<dbReference type="Gene3D" id="3.40.50.80">
    <property type="entry name" value="Nucleotide-binding domain of ferredoxin-NADP reductase (FNR) module"/>
    <property type="match status" value="1"/>
</dbReference>
<evidence type="ECO:0000256" key="3">
    <source>
        <dbReference type="ARBA" id="ARBA00013223"/>
    </source>
</evidence>
<dbReference type="InterPro" id="IPR039261">
    <property type="entry name" value="FNR_nucleotide-bd"/>
</dbReference>
<dbReference type="PROSITE" id="PS51384">
    <property type="entry name" value="FAD_FR"/>
    <property type="match status" value="1"/>
</dbReference>
<reference evidence="12" key="4">
    <citation type="submission" date="2021-03" db="EMBL/GenBank/DDBJ databases">
        <title>Study of the foodborne Vibrio vulnificus isolates from China.</title>
        <authorList>
            <person name="Zheng Z."/>
            <person name="Ye L."/>
        </authorList>
    </citation>
    <scope>NUCLEOTIDE SEQUENCE</scope>
    <source>
        <strain evidence="12">Vv1582</strain>
    </source>
</reference>
<evidence type="ECO:0000313" key="12">
    <source>
        <dbReference type="EMBL" id="MBN8124001.1"/>
    </source>
</evidence>
<dbReference type="GO" id="GO:0004324">
    <property type="term" value="F:ferredoxin-NADP+ reductase activity"/>
    <property type="evidence" value="ECO:0007669"/>
    <property type="project" value="UniProtKB-EC"/>
</dbReference>
<sequence>MAELKIAEHRDFAKAVVEKRTDWTGELFSLRVTGTHLDFKAGQFTKLALLDEQGQMVSRAYSLVNAPSVLNDWLEFLIVSHPQGKLTPKLQSLKTGDEIYVGKSAHGDLTSDIIPKTTEDLWLFATGTGIGPFLSLLDDITHQPRCDRIILVHCVRYEKDLVYRYLIEQLKELYGGRLVYVPIVSREQVPNTLHGRIPALLSSGILFHHLGMEMCAKTSFAMLCGNPEMIKDTSAALQNLGLEKYRRQTGGNIIFERYW</sequence>
<dbReference type="Proteomes" id="UP000664056">
    <property type="component" value="Unassembled WGS sequence"/>
</dbReference>
<evidence type="ECO:0000313" key="11">
    <source>
        <dbReference type="EMBL" id="HAS8539210.1"/>
    </source>
</evidence>
<dbReference type="Pfam" id="PF00970">
    <property type="entry name" value="FAD_binding_6"/>
    <property type="match status" value="1"/>
</dbReference>
<evidence type="ECO:0000256" key="2">
    <source>
        <dbReference type="ARBA" id="ARBA00008312"/>
    </source>
</evidence>
<organism evidence="11">
    <name type="scientific">Vibrio vulnificus</name>
    <dbReference type="NCBI Taxonomy" id="672"/>
    <lineage>
        <taxon>Bacteria</taxon>
        <taxon>Pseudomonadati</taxon>
        <taxon>Pseudomonadota</taxon>
        <taxon>Gammaproteobacteria</taxon>
        <taxon>Vibrionales</taxon>
        <taxon>Vibrionaceae</taxon>
        <taxon>Vibrio</taxon>
    </lineage>
</organism>
<dbReference type="InterPro" id="IPR017938">
    <property type="entry name" value="Riboflavin_synthase-like_b-brl"/>
</dbReference>
<dbReference type="InterPro" id="IPR008333">
    <property type="entry name" value="Cbr1-like_FAD-bd_dom"/>
</dbReference>
<reference evidence="11" key="2">
    <citation type="journal article" date="2018" name="Genome Biol.">
        <title>SKESA: strategic k-mer extension for scrupulous assemblies.</title>
        <authorList>
            <person name="Souvorov A."/>
            <person name="Agarwala R."/>
            <person name="Lipman D.J."/>
        </authorList>
    </citation>
    <scope>NUCLEOTIDE SEQUENCE</scope>
    <source>
        <strain evidence="11">BCW_3452</strain>
    </source>
</reference>
<dbReference type="RefSeq" id="WP_038940476.1">
    <property type="nucleotide sequence ID" value="NZ_CP014637.1"/>
</dbReference>
<evidence type="ECO:0000256" key="7">
    <source>
        <dbReference type="ARBA" id="ARBA00022857"/>
    </source>
</evidence>
<comment type="caution">
    <text evidence="11">The sequence shown here is derived from an EMBL/GenBank/DDBJ whole genome shotgun (WGS) entry which is preliminary data.</text>
</comment>
<evidence type="ECO:0000256" key="6">
    <source>
        <dbReference type="ARBA" id="ARBA00022827"/>
    </source>
</evidence>
<dbReference type="Proteomes" id="UP000863257">
    <property type="component" value="Unassembled WGS sequence"/>
</dbReference>
<dbReference type="InterPro" id="IPR033892">
    <property type="entry name" value="FNR_bac"/>
</dbReference>
<name>A0A087IN52_VIBVL</name>
<dbReference type="InterPro" id="IPR051930">
    <property type="entry name" value="FNR_type-1"/>
</dbReference>
<dbReference type="CDD" id="cd06195">
    <property type="entry name" value="FNR1"/>
    <property type="match status" value="1"/>
</dbReference>
<dbReference type="GO" id="GO:0034599">
    <property type="term" value="P:cellular response to oxidative stress"/>
    <property type="evidence" value="ECO:0007669"/>
    <property type="project" value="TreeGrafter"/>
</dbReference>
<feature type="domain" description="FAD-binding FR-type" evidence="10">
    <location>
        <begin position="10"/>
        <end position="112"/>
    </location>
</feature>
<dbReference type="AlphaFoldDB" id="A0A087IN52"/>
<gene>
    <name evidence="13" type="ORF">AL548_007010</name>
    <name evidence="11" type="ORF">I7730_05350</name>
    <name evidence="12" type="ORF">J0J18_19840</name>
</gene>
<keyword evidence="14" id="KW-1185">Reference proteome</keyword>
<dbReference type="GO" id="GO:0042167">
    <property type="term" value="P:heme catabolic process"/>
    <property type="evidence" value="ECO:0007669"/>
    <property type="project" value="TreeGrafter"/>
</dbReference>
<dbReference type="Gene3D" id="2.40.30.10">
    <property type="entry name" value="Translation factors"/>
    <property type="match status" value="1"/>
</dbReference>
<dbReference type="Proteomes" id="UP000054370">
    <property type="component" value="Unassembled WGS sequence"/>
</dbReference>
<reference evidence="11" key="3">
    <citation type="submission" date="2019-01" db="EMBL/GenBank/DDBJ databases">
        <authorList>
            <consortium name="NCBI Pathogen Detection Project"/>
        </authorList>
    </citation>
    <scope>NUCLEOTIDE SEQUENCE</scope>
    <source>
        <strain evidence="11">BCW_3452</strain>
    </source>
</reference>
<evidence type="ECO:0000256" key="4">
    <source>
        <dbReference type="ARBA" id="ARBA00022630"/>
    </source>
</evidence>
<dbReference type="Pfam" id="PF00175">
    <property type="entry name" value="NAD_binding_1"/>
    <property type="match status" value="1"/>
</dbReference>
<evidence type="ECO:0000259" key="10">
    <source>
        <dbReference type="PROSITE" id="PS51384"/>
    </source>
</evidence>
<comment type="similarity">
    <text evidence="2">Belongs to the ferredoxin--NADP reductase type 1 family.</text>
</comment>
<dbReference type="EMBL" id="LOSH02000001">
    <property type="protein sequence ID" value="PNM78310.1"/>
    <property type="molecule type" value="Genomic_DNA"/>
</dbReference>
<evidence type="ECO:0000313" key="13">
    <source>
        <dbReference type="EMBL" id="PNM78310.1"/>
    </source>
</evidence>
<evidence type="ECO:0000256" key="9">
    <source>
        <dbReference type="ARBA" id="ARBA00047776"/>
    </source>
</evidence>
<evidence type="ECO:0000256" key="8">
    <source>
        <dbReference type="ARBA" id="ARBA00023002"/>
    </source>
</evidence>
<accession>A0A087IN52</accession>
<keyword evidence="8" id="KW-0560">Oxidoreductase</keyword>
<protein>
    <recommendedName>
        <fullName evidence="3">ferredoxin--NADP(+) reductase</fullName>
        <ecNumber evidence="3">1.18.1.2</ecNumber>
    </recommendedName>
</protein>
<dbReference type="OrthoDB" id="9784483at2"/>
<dbReference type="SUPFAM" id="SSF52343">
    <property type="entry name" value="Ferredoxin reductase-like, C-terminal NADP-linked domain"/>
    <property type="match status" value="1"/>
</dbReference>
<evidence type="ECO:0000313" key="14">
    <source>
        <dbReference type="Proteomes" id="UP000054370"/>
    </source>
</evidence>
<keyword evidence="4" id="KW-0285">Flavoprotein</keyword>
<keyword evidence="5" id="KW-0547">Nucleotide-binding</keyword>
<dbReference type="PANTHER" id="PTHR47878:SF1">
    <property type="entry name" value="FLAVODOXIN_FERREDOXIN--NADP REDUCTASE"/>
    <property type="match status" value="1"/>
</dbReference>
<evidence type="ECO:0000256" key="1">
    <source>
        <dbReference type="ARBA" id="ARBA00001974"/>
    </source>
</evidence>
<comment type="cofactor">
    <cofactor evidence="1">
        <name>FAD</name>
        <dbReference type="ChEBI" id="CHEBI:57692"/>
    </cofactor>
</comment>
<proteinExistence type="inferred from homology"/>
<comment type="catalytic activity">
    <reaction evidence="9">
        <text>2 reduced [2Fe-2S]-[ferredoxin] + NADP(+) + H(+) = 2 oxidized [2Fe-2S]-[ferredoxin] + NADPH</text>
        <dbReference type="Rhea" id="RHEA:20125"/>
        <dbReference type="Rhea" id="RHEA-COMP:10000"/>
        <dbReference type="Rhea" id="RHEA-COMP:10001"/>
        <dbReference type="ChEBI" id="CHEBI:15378"/>
        <dbReference type="ChEBI" id="CHEBI:33737"/>
        <dbReference type="ChEBI" id="CHEBI:33738"/>
        <dbReference type="ChEBI" id="CHEBI:57783"/>
        <dbReference type="ChEBI" id="CHEBI:58349"/>
        <dbReference type="EC" id="1.18.1.2"/>
    </reaction>
</comment>
<dbReference type="EMBL" id="JAFKOQ010000020">
    <property type="protein sequence ID" value="MBN8124001.1"/>
    <property type="molecule type" value="Genomic_DNA"/>
</dbReference>
<dbReference type="EC" id="1.18.1.2" evidence="3"/>
<dbReference type="GO" id="GO:0000166">
    <property type="term" value="F:nucleotide binding"/>
    <property type="evidence" value="ECO:0007669"/>
    <property type="project" value="UniProtKB-KW"/>
</dbReference>
<keyword evidence="6" id="KW-0274">FAD</keyword>
<evidence type="ECO:0000256" key="5">
    <source>
        <dbReference type="ARBA" id="ARBA00022741"/>
    </source>
</evidence>
<keyword evidence="7" id="KW-0521">NADP</keyword>
<dbReference type="SUPFAM" id="SSF63380">
    <property type="entry name" value="Riboflavin synthase domain-like"/>
    <property type="match status" value="1"/>
</dbReference>